<evidence type="ECO:0000256" key="1">
    <source>
        <dbReference type="ARBA" id="ARBA00004141"/>
    </source>
</evidence>
<name>A4S0T3_OSTLU</name>
<feature type="region of interest" description="Disordered" evidence="7">
    <location>
        <begin position="273"/>
        <end position="292"/>
    </location>
</feature>
<feature type="transmembrane region" description="Helical" evidence="8">
    <location>
        <begin position="20"/>
        <end position="38"/>
    </location>
</feature>
<dbReference type="OrthoDB" id="754047at2759"/>
<comment type="similarity">
    <text evidence="2">Belongs to the major facilitator superfamily. Folate-biopterin transporter (TC 2.A.71) family.</text>
</comment>
<organism evidence="9 10">
    <name type="scientific">Ostreococcus lucimarinus (strain CCE9901)</name>
    <dbReference type="NCBI Taxonomy" id="436017"/>
    <lineage>
        <taxon>Eukaryota</taxon>
        <taxon>Viridiplantae</taxon>
        <taxon>Chlorophyta</taxon>
        <taxon>Mamiellophyceae</taxon>
        <taxon>Mamiellales</taxon>
        <taxon>Bathycoccaceae</taxon>
        <taxon>Ostreococcus</taxon>
    </lineage>
</organism>
<evidence type="ECO:0000313" key="10">
    <source>
        <dbReference type="Proteomes" id="UP000001568"/>
    </source>
</evidence>
<dbReference type="PANTHER" id="PTHR31585:SF51">
    <property type="entry name" value="TRANSPORTER, PUTATIVE-RELATED"/>
    <property type="match status" value="1"/>
</dbReference>
<feature type="transmembrane region" description="Helical" evidence="8">
    <location>
        <begin position="111"/>
        <end position="129"/>
    </location>
</feature>
<evidence type="ECO:0000256" key="3">
    <source>
        <dbReference type="ARBA" id="ARBA00022448"/>
    </source>
</evidence>
<dbReference type="KEGG" id="olu:OSTLU_35682"/>
<dbReference type="AlphaFoldDB" id="A4S0T3"/>
<evidence type="ECO:0000256" key="6">
    <source>
        <dbReference type="ARBA" id="ARBA00023136"/>
    </source>
</evidence>
<dbReference type="InterPro" id="IPR036259">
    <property type="entry name" value="MFS_trans_sf"/>
</dbReference>
<feature type="transmembrane region" description="Helical" evidence="8">
    <location>
        <begin position="45"/>
        <end position="67"/>
    </location>
</feature>
<evidence type="ECO:0000256" key="4">
    <source>
        <dbReference type="ARBA" id="ARBA00022692"/>
    </source>
</evidence>
<dbReference type="PANTHER" id="PTHR31585">
    <property type="entry name" value="FOLATE-BIOPTERIN TRANSPORTER 1, CHLOROPLASTIC"/>
    <property type="match status" value="1"/>
</dbReference>
<dbReference type="eggNOG" id="ENOG502QRK9">
    <property type="taxonomic scope" value="Eukaryota"/>
</dbReference>
<dbReference type="Gene3D" id="1.20.1250.20">
    <property type="entry name" value="MFS general substrate transporter like domains"/>
    <property type="match status" value="1"/>
</dbReference>
<feature type="transmembrane region" description="Helical" evidence="8">
    <location>
        <begin position="185"/>
        <end position="213"/>
    </location>
</feature>
<feature type="transmembrane region" description="Helical" evidence="8">
    <location>
        <begin position="82"/>
        <end position="104"/>
    </location>
</feature>
<sequence length="292" mass="31678">MCLLLGVVQFLQPENKYVDLAISFGITLVLSVSIYVALPRSIANVTFFLFLTSVLSVSFGSAMSYWFTVDEKCNPGGPHFDYLFFSVYTSIIARICTAIGVYLFQVFFSNANVRVTFWVSAILSSMASISDYCIVKRWNLRVGLSDKAFYLIGDTVLEPMVGMMASMPSMVLMSKMCPENMEATMFAILASFNNLGYSLSSALGVFAMDVAGIKTDLTSGEGGACDFSGLPSLVFYCGMLLPLVSIPLTFVFVPNINMQDVVDLDTGKAVASSADDANEAPTERVPLLAKST</sequence>
<comment type="subcellular location">
    <subcellularLocation>
        <location evidence="1">Membrane</location>
        <topology evidence="1">Multi-pass membrane protein</topology>
    </subcellularLocation>
</comment>
<evidence type="ECO:0000256" key="7">
    <source>
        <dbReference type="SAM" id="MobiDB-lite"/>
    </source>
</evidence>
<dbReference type="Proteomes" id="UP000001568">
    <property type="component" value="Chromosome 7"/>
</dbReference>
<keyword evidence="4 8" id="KW-0812">Transmembrane</keyword>
<dbReference type="InterPro" id="IPR039309">
    <property type="entry name" value="BT1"/>
</dbReference>
<dbReference type="STRING" id="436017.A4S0T3"/>
<feature type="transmembrane region" description="Helical" evidence="8">
    <location>
        <begin position="149"/>
        <end position="173"/>
    </location>
</feature>
<dbReference type="GO" id="GO:0016020">
    <property type="term" value="C:membrane"/>
    <property type="evidence" value="ECO:0007669"/>
    <property type="project" value="UniProtKB-SubCell"/>
</dbReference>
<keyword evidence="6 8" id="KW-0472">Membrane</keyword>
<dbReference type="OMA" id="IARICTA"/>
<proteinExistence type="inferred from homology"/>
<gene>
    <name evidence="9" type="ORF">OSTLU_35682</name>
</gene>
<evidence type="ECO:0000256" key="8">
    <source>
        <dbReference type="SAM" id="Phobius"/>
    </source>
</evidence>
<dbReference type="EMBL" id="CP000587">
    <property type="protein sequence ID" value="ABO97326.1"/>
    <property type="molecule type" value="Genomic_DNA"/>
</dbReference>
<keyword evidence="3" id="KW-0813">Transport</keyword>
<evidence type="ECO:0000313" key="9">
    <source>
        <dbReference type="EMBL" id="ABO97326.1"/>
    </source>
</evidence>
<keyword evidence="5 8" id="KW-1133">Transmembrane helix</keyword>
<keyword evidence="10" id="KW-1185">Reference proteome</keyword>
<dbReference type="Gramene" id="ABO97326">
    <property type="protein sequence ID" value="ABO97326"/>
    <property type="gene ID" value="OSTLU_35682"/>
</dbReference>
<evidence type="ECO:0000256" key="5">
    <source>
        <dbReference type="ARBA" id="ARBA00022989"/>
    </source>
</evidence>
<evidence type="ECO:0000256" key="2">
    <source>
        <dbReference type="ARBA" id="ARBA00007015"/>
    </source>
</evidence>
<dbReference type="HOGENOM" id="CLU_925770_0_0_1"/>
<protein>
    <submittedName>
        <fullName evidence="9">FBT family transporter: folate/pteridine</fullName>
    </submittedName>
</protein>
<dbReference type="SUPFAM" id="SSF103473">
    <property type="entry name" value="MFS general substrate transporter"/>
    <property type="match status" value="1"/>
</dbReference>
<dbReference type="Pfam" id="PF03092">
    <property type="entry name" value="BT1"/>
    <property type="match status" value="1"/>
</dbReference>
<accession>A4S0T3</accession>
<reference evidence="9 10" key="1">
    <citation type="journal article" date="2007" name="Proc. Natl. Acad. Sci. U.S.A.">
        <title>The tiny eukaryote Ostreococcus provides genomic insights into the paradox of plankton speciation.</title>
        <authorList>
            <person name="Palenik B."/>
            <person name="Grimwood J."/>
            <person name="Aerts A."/>
            <person name="Rouze P."/>
            <person name="Salamov A."/>
            <person name="Putnam N."/>
            <person name="Dupont C."/>
            <person name="Jorgensen R."/>
            <person name="Derelle E."/>
            <person name="Rombauts S."/>
            <person name="Zhou K."/>
            <person name="Otillar R."/>
            <person name="Merchant S.S."/>
            <person name="Podell S."/>
            <person name="Gaasterland T."/>
            <person name="Napoli C."/>
            <person name="Gendler K."/>
            <person name="Manuell A."/>
            <person name="Tai V."/>
            <person name="Vallon O."/>
            <person name="Piganeau G."/>
            <person name="Jancek S."/>
            <person name="Heijde M."/>
            <person name="Jabbari K."/>
            <person name="Bowler C."/>
            <person name="Lohr M."/>
            <person name="Robbens S."/>
            <person name="Werner G."/>
            <person name="Dubchak I."/>
            <person name="Pazour G.J."/>
            <person name="Ren Q."/>
            <person name="Paulsen I."/>
            <person name="Delwiche C."/>
            <person name="Schmutz J."/>
            <person name="Rokhsar D."/>
            <person name="Van de Peer Y."/>
            <person name="Moreau H."/>
            <person name="Grigoriev I.V."/>
        </authorList>
    </citation>
    <scope>NUCLEOTIDE SEQUENCE [LARGE SCALE GENOMIC DNA]</scope>
    <source>
        <strain evidence="9 10">CCE9901</strain>
    </source>
</reference>
<dbReference type="GeneID" id="5002855"/>
<feature type="transmembrane region" description="Helical" evidence="8">
    <location>
        <begin position="233"/>
        <end position="253"/>
    </location>
</feature>
<dbReference type="RefSeq" id="XP_001419033.1">
    <property type="nucleotide sequence ID" value="XM_001418996.1"/>
</dbReference>